<organism evidence="2 3">
    <name type="scientific">Pseudomonas chlororaphis</name>
    <dbReference type="NCBI Taxonomy" id="587753"/>
    <lineage>
        <taxon>Bacteria</taxon>
        <taxon>Pseudomonadati</taxon>
        <taxon>Pseudomonadota</taxon>
        <taxon>Gammaproteobacteria</taxon>
        <taxon>Pseudomonadales</taxon>
        <taxon>Pseudomonadaceae</taxon>
        <taxon>Pseudomonas</taxon>
    </lineage>
</organism>
<protein>
    <submittedName>
        <fullName evidence="2">Uncharacterized protein</fullName>
    </submittedName>
</protein>
<sequence length="63" mass="7139">MRQQVAFGGKRSNHQKSPDREKGPALHAKHVCLHALLERQNRQWRAFSAVCALRTNVFPAAFA</sequence>
<dbReference type="AlphaFoldDB" id="A0A0D5Y031"/>
<evidence type="ECO:0000313" key="3">
    <source>
        <dbReference type="Proteomes" id="UP000032748"/>
    </source>
</evidence>
<accession>A0A0D5Y031</accession>
<dbReference type="Proteomes" id="UP000032748">
    <property type="component" value="Chromosome"/>
</dbReference>
<gene>
    <name evidence="2" type="ORF">PCL1606_29070</name>
</gene>
<evidence type="ECO:0000256" key="1">
    <source>
        <dbReference type="SAM" id="MobiDB-lite"/>
    </source>
</evidence>
<reference evidence="2 3" key="1">
    <citation type="journal article" date="2015" name="Mol. Plant Microbe Interact.">
        <title>Comparative Genomic Analysis of Pseudomonas chlororaphis PCL1606 Reveals New Insight into Antifungal Compounds Involved in Biocontrol.</title>
        <authorList>
            <person name="Calderon C.E."/>
            <person name="Ramos C."/>
            <person name="de Vicente A."/>
            <person name="Cazorla F.M."/>
        </authorList>
    </citation>
    <scope>NUCLEOTIDE SEQUENCE [LARGE SCALE GENOMIC DNA]</scope>
    <source>
        <strain evidence="2 3">PCL1606</strain>
    </source>
</reference>
<proteinExistence type="predicted"/>
<feature type="region of interest" description="Disordered" evidence="1">
    <location>
        <begin position="1"/>
        <end position="24"/>
    </location>
</feature>
<dbReference type="KEGG" id="pcz:PCL1606_29070"/>
<evidence type="ECO:0000313" key="2">
    <source>
        <dbReference type="EMBL" id="AKA24357.1"/>
    </source>
</evidence>
<name>A0A0D5Y031_9PSED</name>
<dbReference type="EMBL" id="CP011110">
    <property type="protein sequence ID" value="AKA24357.1"/>
    <property type="molecule type" value="Genomic_DNA"/>
</dbReference>